<dbReference type="RefSeq" id="WP_164456414.1">
    <property type="nucleotide sequence ID" value="NZ_JAAIJQ010000146.1"/>
</dbReference>
<dbReference type="GO" id="GO:0003677">
    <property type="term" value="F:DNA binding"/>
    <property type="evidence" value="ECO:0007669"/>
    <property type="project" value="UniProtKB-KW"/>
</dbReference>
<reference evidence="3 4" key="1">
    <citation type="submission" date="2020-02" db="EMBL/GenBank/DDBJ databases">
        <title>Genome sequences of Thiorhodococcus mannitoliphagus and Thiorhodococcus minor, purple sulfur photosynthetic bacteria in the gammaproteobacterial family, Chromatiaceae.</title>
        <authorList>
            <person name="Aviles F.A."/>
            <person name="Meyer T.E."/>
            <person name="Kyndt J.A."/>
        </authorList>
    </citation>
    <scope>NUCLEOTIDE SEQUENCE [LARGE SCALE GENOMIC DNA]</scope>
    <source>
        <strain evidence="3 4">DSM 11518</strain>
    </source>
</reference>
<protein>
    <submittedName>
        <fullName evidence="3">HigA family addiction module antidote protein</fullName>
    </submittedName>
</protein>
<name>A0A6M0K9B4_9GAMM</name>
<dbReference type="PANTHER" id="PTHR36924:SF1">
    <property type="entry name" value="ANTITOXIN HIGA-1"/>
    <property type="match status" value="1"/>
</dbReference>
<gene>
    <name evidence="3" type="ORF">G3446_25080</name>
</gene>
<dbReference type="Pfam" id="PF01381">
    <property type="entry name" value="HTH_3"/>
    <property type="match status" value="1"/>
</dbReference>
<evidence type="ECO:0000256" key="1">
    <source>
        <dbReference type="ARBA" id="ARBA00023125"/>
    </source>
</evidence>
<proteinExistence type="predicted"/>
<sequence>MSRMHNPLHPGEVLKDGWPEAVTITAGAKQLGVTRAALSRILNGHAGISADMALRLQDWLGINAEMWLRMQAAYDLWQAEYNRQRPHIERLNRITGTDQNSDLP</sequence>
<accession>A0A6M0K9B4</accession>
<comment type="caution">
    <text evidence="3">The sequence shown here is derived from an EMBL/GenBank/DDBJ whole genome shotgun (WGS) entry which is preliminary data.</text>
</comment>
<dbReference type="PANTHER" id="PTHR36924">
    <property type="entry name" value="ANTITOXIN HIGA-1"/>
    <property type="match status" value="1"/>
</dbReference>
<dbReference type="SUPFAM" id="SSF47413">
    <property type="entry name" value="lambda repressor-like DNA-binding domains"/>
    <property type="match status" value="1"/>
</dbReference>
<dbReference type="InterPro" id="IPR010982">
    <property type="entry name" value="Lambda_DNA-bd_dom_sf"/>
</dbReference>
<evidence type="ECO:0000313" key="3">
    <source>
        <dbReference type="EMBL" id="NEV65085.1"/>
    </source>
</evidence>
<evidence type="ECO:0000313" key="4">
    <source>
        <dbReference type="Proteomes" id="UP000483379"/>
    </source>
</evidence>
<dbReference type="EMBL" id="JAAIJQ010000146">
    <property type="protein sequence ID" value="NEV65085.1"/>
    <property type="molecule type" value="Genomic_DNA"/>
</dbReference>
<dbReference type="Gene3D" id="1.10.260.40">
    <property type="entry name" value="lambda repressor-like DNA-binding domains"/>
    <property type="match status" value="1"/>
</dbReference>
<feature type="domain" description="HTH cro/C1-type" evidence="2">
    <location>
        <begin position="28"/>
        <end position="67"/>
    </location>
</feature>
<organism evidence="3 4">
    <name type="scientific">Thiorhodococcus minor</name>
    <dbReference type="NCBI Taxonomy" id="57489"/>
    <lineage>
        <taxon>Bacteria</taxon>
        <taxon>Pseudomonadati</taxon>
        <taxon>Pseudomonadota</taxon>
        <taxon>Gammaproteobacteria</taxon>
        <taxon>Chromatiales</taxon>
        <taxon>Chromatiaceae</taxon>
        <taxon>Thiorhodococcus</taxon>
    </lineage>
</organism>
<dbReference type="PROSITE" id="PS50943">
    <property type="entry name" value="HTH_CROC1"/>
    <property type="match status" value="1"/>
</dbReference>
<dbReference type="CDD" id="cd00093">
    <property type="entry name" value="HTH_XRE"/>
    <property type="match status" value="1"/>
</dbReference>
<dbReference type="AlphaFoldDB" id="A0A6M0K9B4"/>
<dbReference type="Proteomes" id="UP000483379">
    <property type="component" value="Unassembled WGS sequence"/>
</dbReference>
<keyword evidence="1" id="KW-0238">DNA-binding</keyword>
<dbReference type="InterPro" id="IPR001387">
    <property type="entry name" value="Cro/C1-type_HTH"/>
</dbReference>
<dbReference type="NCBIfam" id="TIGR02607">
    <property type="entry name" value="antidote_HigA"/>
    <property type="match status" value="1"/>
</dbReference>
<evidence type="ECO:0000259" key="2">
    <source>
        <dbReference type="PROSITE" id="PS50943"/>
    </source>
</evidence>
<dbReference type="InterPro" id="IPR013430">
    <property type="entry name" value="Toxin_antidote_HigA"/>
</dbReference>
<keyword evidence="4" id="KW-1185">Reference proteome</keyword>